<dbReference type="EMBL" id="BLXT01000167">
    <property type="protein sequence ID" value="GFN74795.1"/>
    <property type="molecule type" value="Genomic_DNA"/>
</dbReference>
<comment type="caution">
    <text evidence="1">The sequence shown here is derived from an EMBL/GenBank/DDBJ whole genome shotgun (WGS) entry which is preliminary data.</text>
</comment>
<keyword evidence="2" id="KW-1185">Reference proteome</keyword>
<dbReference type="AlphaFoldDB" id="A0AAV3WYG8"/>
<reference evidence="1 2" key="1">
    <citation type="journal article" date="2021" name="Elife">
        <title>Chloroplast acquisition without the gene transfer in kleptoplastic sea slugs, Plakobranchus ocellatus.</title>
        <authorList>
            <person name="Maeda T."/>
            <person name="Takahashi S."/>
            <person name="Yoshida T."/>
            <person name="Shimamura S."/>
            <person name="Takaki Y."/>
            <person name="Nagai Y."/>
            <person name="Toyoda A."/>
            <person name="Suzuki Y."/>
            <person name="Arimoto A."/>
            <person name="Ishii H."/>
            <person name="Satoh N."/>
            <person name="Nishiyama T."/>
            <person name="Hasebe M."/>
            <person name="Maruyama T."/>
            <person name="Minagawa J."/>
            <person name="Obokata J."/>
            <person name="Shigenobu S."/>
        </authorList>
    </citation>
    <scope>NUCLEOTIDE SEQUENCE [LARGE SCALE GENOMIC DNA]</scope>
</reference>
<proteinExistence type="predicted"/>
<sequence>MLLILCEEKPCLPTLASDSGMMSRWRRLGLFRDDYRHGPHSCGRAGGILEQRLCLRLTIFPLSDDKATLLQHNVFLALGQQCGAACTGP</sequence>
<name>A0AAV3WYG8_9GAST</name>
<protein>
    <submittedName>
        <fullName evidence="1">Uncharacterized protein</fullName>
    </submittedName>
</protein>
<organism evidence="1 2">
    <name type="scientific">Plakobranchus ocellatus</name>
    <dbReference type="NCBI Taxonomy" id="259542"/>
    <lineage>
        <taxon>Eukaryota</taxon>
        <taxon>Metazoa</taxon>
        <taxon>Spiralia</taxon>
        <taxon>Lophotrochozoa</taxon>
        <taxon>Mollusca</taxon>
        <taxon>Gastropoda</taxon>
        <taxon>Heterobranchia</taxon>
        <taxon>Euthyneura</taxon>
        <taxon>Panpulmonata</taxon>
        <taxon>Sacoglossa</taxon>
        <taxon>Placobranchoidea</taxon>
        <taxon>Plakobranchidae</taxon>
        <taxon>Plakobranchus</taxon>
    </lineage>
</organism>
<evidence type="ECO:0000313" key="2">
    <source>
        <dbReference type="Proteomes" id="UP000735302"/>
    </source>
</evidence>
<gene>
    <name evidence="1" type="ORF">PoB_000130100</name>
</gene>
<evidence type="ECO:0000313" key="1">
    <source>
        <dbReference type="EMBL" id="GFN74795.1"/>
    </source>
</evidence>
<accession>A0AAV3WYG8</accession>
<dbReference type="Proteomes" id="UP000735302">
    <property type="component" value="Unassembled WGS sequence"/>
</dbReference>